<protein>
    <submittedName>
        <fullName evidence="3">FHA domain-containing protein</fullName>
    </submittedName>
</protein>
<evidence type="ECO:0000256" key="1">
    <source>
        <dbReference type="ARBA" id="ARBA00022553"/>
    </source>
</evidence>
<keyword evidence="4" id="KW-1185">Reference proteome</keyword>
<name>A0A327Z9Z2_9ACTN</name>
<dbReference type="SUPFAM" id="SSF49879">
    <property type="entry name" value="SMAD/FHA domain"/>
    <property type="match status" value="1"/>
</dbReference>
<dbReference type="Proteomes" id="UP000249341">
    <property type="component" value="Unassembled WGS sequence"/>
</dbReference>
<dbReference type="InterPro" id="IPR008984">
    <property type="entry name" value="SMAD_FHA_dom_sf"/>
</dbReference>
<dbReference type="OrthoDB" id="5240729at2"/>
<dbReference type="AlphaFoldDB" id="A0A327Z9Z2"/>
<dbReference type="SMART" id="SM00240">
    <property type="entry name" value="FHA"/>
    <property type="match status" value="1"/>
</dbReference>
<evidence type="ECO:0000259" key="2">
    <source>
        <dbReference type="PROSITE" id="PS50006"/>
    </source>
</evidence>
<dbReference type="Gene3D" id="2.60.200.20">
    <property type="match status" value="1"/>
</dbReference>
<sequence>MASLICPLHGPQRTGGSMCTEPGCMEFLMPAPAAIADPVCPVPGCGNQLDPDGTCPLHNLDLAAEADVYADPARFQLDFPFGPIPIGSSELRIGRSEEFGAIAESLRDYDKVSRQHAVLWIEDGDLFVRDLGSTNGTFVNDRRLTDDDRRRLQEGDEVRFASVLRVRVRRSAAA</sequence>
<dbReference type="InterPro" id="IPR050923">
    <property type="entry name" value="Cell_Proc_Reg/RNA_Proc"/>
</dbReference>
<evidence type="ECO:0000313" key="4">
    <source>
        <dbReference type="Proteomes" id="UP000249341"/>
    </source>
</evidence>
<proteinExistence type="predicted"/>
<dbReference type="EMBL" id="QLMJ01000009">
    <property type="protein sequence ID" value="RAK35762.1"/>
    <property type="molecule type" value="Genomic_DNA"/>
</dbReference>
<dbReference type="PROSITE" id="PS50006">
    <property type="entry name" value="FHA_DOMAIN"/>
    <property type="match status" value="1"/>
</dbReference>
<evidence type="ECO:0000313" key="3">
    <source>
        <dbReference type="EMBL" id="RAK35762.1"/>
    </source>
</evidence>
<organism evidence="3 4">
    <name type="scientific">Actinoplanes lutulentus</name>
    <dbReference type="NCBI Taxonomy" id="1287878"/>
    <lineage>
        <taxon>Bacteria</taxon>
        <taxon>Bacillati</taxon>
        <taxon>Actinomycetota</taxon>
        <taxon>Actinomycetes</taxon>
        <taxon>Micromonosporales</taxon>
        <taxon>Micromonosporaceae</taxon>
        <taxon>Actinoplanes</taxon>
    </lineage>
</organism>
<accession>A0A327Z9Z2</accession>
<dbReference type="Pfam" id="PF00498">
    <property type="entry name" value="FHA"/>
    <property type="match status" value="1"/>
</dbReference>
<dbReference type="InterPro" id="IPR000253">
    <property type="entry name" value="FHA_dom"/>
</dbReference>
<feature type="domain" description="FHA" evidence="2">
    <location>
        <begin position="91"/>
        <end position="144"/>
    </location>
</feature>
<dbReference type="PANTHER" id="PTHR23308">
    <property type="entry name" value="NUCLEAR INHIBITOR OF PROTEIN PHOSPHATASE-1"/>
    <property type="match status" value="1"/>
</dbReference>
<reference evidence="3 4" key="1">
    <citation type="submission" date="2018-06" db="EMBL/GenBank/DDBJ databases">
        <title>Genomic Encyclopedia of Type Strains, Phase III (KMG-III): the genomes of soil and plant-associated and newly described type strains.</title>
        <authorList>
            <person name="Whitman W."/>
        </authorList>
    </citation>
    <scope>NUCLEOTIDE SEQUENCE [LARGE SCALE GENOMIC DNA]</scope>
    <source>
        <strain evidence="3 4">CGMCC 4.7090</strain>
    </source>
</reference>
<comment type="caution">
    <text evidence="3">The sequence shown here is derived from an EMBL/GenBank/DDBJ whole genome shotgun (WGS) entry which is preliminary data.</text>
</comment>
<dbReference type="CDD" id="cd00060">
    <property type="entry name" value="FHA"/>
    <property type="match status" value="1"/>
</dbReference>
<gene>
    <name evidence="3" type="ORF">B0I29_109236</name>
</gene>
<keyword evidence="1" id="KW-0597">Phosphoprotein</keyword>